<feature type="region of interest" description="Disordered" evidence="1">
    <location>
        <begin position="452"/>
        <end position="477"/>
    </location>
</feature>
<proteinExistence type="predicted"/>
<dbReference type="EMBL" id="UZAF01016651">
    <property type="protein sequence ID" value="VDO31749.1"/>
    <property type="molecule type" value="Genomic_DNA"/>
</dbReference>
<dbReference type="Proteomes" id="UP000268014">
    <property type="component" value="Unassembled WGS sequence"/>
</dbReference>
<dbReference type="STRING" id="6290.A0A0N4WAI7"/>
<accession>A0A0N4WAI7</accession>
<dbReference type="OMA" id="VEYRYCW"/>
<organism evidence="4">
    <name type="scientific">Haemonchus placei</name>
    <name type="common">Barber's pole worm</name>
    <dbReference type="NCBI Taxonomy" id="6290"/>
    <lineage>
        <taxon>Eukaryota</taxon>
        <taxon>Metazoa</taxon>
        <taxon>Ecdysozoa</taxon>
        <taxon>Nematoda</taxon>
        <taxon>Chromadorea</taxon>
        <taxon>Rhabditida</taxon>
        <taxon>Rhabditina</taxon>
        <taxon>Rhabditomorpha</taxon>
        <taxon>Strongyloidea</taxon>
        <taxon>Trichostrongylidae</taxon>
        <taxon>Haemonchus</taxon>
    </lineage>
</organism>
<sequence>MAIVFSEDDRSFFNKFTSARNGDHINDDMLEDVHNVLSNKEFSHATRLAAAKLLVHFTNASHGECTRHPSVDWVILTAMLEMANPERLTEIVRAWMVCFRKRRIGDSEDEAMFLAALARILPKKGLCLRESLSEKELNLLHRYIVLTFILFSELDRGSKIFDGAVLFIVKTMPLNPQLFDFCVEKLDPDLRGKYGIIKVFLREIIPTQRDEVIKSDEFIKTICDQLTSILASQLITNSASGLVATLVSLFPTSAPLQALFAKNMVHHTKCIRSNILRWFGRFEVTKESCQFLLALQRSIRESFLTSEDDVWPPRVWETEDVSCIDPRWETEESEDVLWEADRLLDAYLNVSSVVQQRYRHELDSKDPLIYAGLKWHLPEIRLSAFRLWIGCLGKEVVEPESNRFLEEFILNNAASSLTSLRQAVKDVSSYCTMTPEGEVKWEELSRAIHEREKLDDEQRGTSYLPDELSGTEVMPLPSPQRASERLEEVLQLSGSVSSKSCPTFPQLYENLAKAGCDQRVYARFIIELINLIKSHNDVKTALDVISNAVIRCRLKVVVDHGCNVVDEILSSQHYDEHFFFLVEYRYCWAMNHLIDQKTECRTLPLSRILWSVCEKSRDLLQICFESCRTTLSEPSLDAKVHQRVLKTLKLFASKADCKMPKDFVEFLFWHCVDVQKHNDFLVRSAATILFGFVVRYITRSRVVPAFYIVATRVKFWQEMVRRCSTLPALLSCQRILLLSFLSRFTLGCIDCYSTSVQQDIRSLLQSLIGLLKHSPDIRERRFCLEVLANMSPKEAHVELKESMKHLQQYRDQVSSADCDFLAYIMKVIGEPFDVMGNRAIPVDLLQSKYVQLIERCRTVDPREALNETKKILACVESHSAELTLQAVAMALSQIAVQLRVMGDVDPSIRCSLVSQCCALFENKWCTSRVMSILSRVPANLGLTRLYYQKFYVLQVLKQWESHKID</sequence>
<dbReference type="AlphaFoldDB" id="A0A0N4WAI7"/>
<protein>
    <submittedName>
        <fullName evidence="4">Rap-GAP domain-containing protein</fullName>
    </submittedName>
</protein>
<reference evidence="4" key="1">
    <citation type="submission" date="2017-02" db="UniProtKB">
        <authorList>
            <consortium name="WormBaseParasite"/>
        </authorList>
    </citation>
    <scope>IDENTIFICATION</scope>
</reference>
<reference evidence="2 3" key="2">
    <citation type="submission" date="2018-11" db="EMBL/GenBank/DDBJ databases">
        <authorList>
            <consortium name="Pathogen Informatics"/>
        </authorList>
    </citation>
    <scope>NUCLEOTIDE SEQUENCE [LARGE SCALE GENOMIC DNA]</scope>
    <source>
        <strain evidence="2 3">MHpl1</strain>
    </source>
</reference>
<gene>
    <name evidence="2" type="ORF">HPLM_LOCUS7389</name>
</gene>
<keyword evidence="3" id="KW-1185">Reference proteome</keyword>
<evidence type="ECO:0000313" key="2">
    <source>
        <dbReference type="EMBL" id="VDO31749.1"/>
    </source>
</evidence>
<dbReference type="OrthoDB" id="5869110at2759"/>
<dbReference type="InterPro" id="IPR016024">
    <property type="entry name" value="ARM-type_fold"/>
</dbReference>
<dbReference type="WBParaSite" id="HPLM_0000739701-mRNA-1">
    <property type="protein sequence ID" value="HPLM_0000739701-mRNA-1"/>
    <property type="gene ID" value="HPLM_0000739701"/>
</dbReference>
<evidence type="ECO:0000256" key="1">
    <source>
        <dbReference type="SAM" id="MobiDB-lite"/>
    </source>
</evidence>
<evidence type="ECO:0000313" key="3">
    <source>
        <dbReference type="Proteomes" id="UP000268014"/>
    </source>
</evidence>
<name>A0A0N4WAI7_HAEPC</name>
<dbReference type="SUPFAM" id="SSF48371">
    <property type="entry name" value="ARM repeat"/>
    <property type="match status" value="1"/>
</dbReference>
<evidence type="ECO:0000313" key="4">
    <source>
        <dbReference type="WBParaSite" id="HPLM_0000739701-mRNA-1"/>
    </source>
</evidence>